<protein>
    <recommendedName>
        <fullName evidence="3">DUF2388 domain-containing protein</fullName>
    </recommendedName>
</protein>
<keyword evidence="2" id="KW-1185">Reference proteome</keyword>
<dbReference type="NCBIfam" id="TIGR02448">
    <property type="entry name" value="conserverd hypothetical protein"/>
    <property type="match status" value="1"/>
</dbReference>
<sequence length="107" mass="11598">MASTFYGCATTLLPLFTTFKPDETDDISEELSRASGEVSEIGSEFSSSDYRVLRLAAEDAAVFVASAGELRGARLEAALRLLRRQPSRQQASDLALAQQLLVLTTAR</sequence>
<dbReference type="InterPro" id="IPR012661">
    <property type="entry name" value="CHP02448"/>
</dbReference>
<dbReference type="Proteomes" id="UP000244064">
    <property type="component" value="Unassembled WGS sequence"/>
</dbReference>
<comment type="caution">
    <text evidence="1">The sequence shown here is derived from an EMBL/GenBank/DDBJ whole genome shotgun (WGS) entry which is preliminary data.</text>
</comment>
<organism evidence="1 2">
    <name type="scientific">Pseudomonas mangrovi</name>
    <dbReference type="NCBI Taxonomy" id="2161748"/>
    <lineage>
        <taxon>Bacteria</taxon>
        <taxon>Pseudomonadati</taxon>
        <taxon>Pseudomonadota</taxon>
        <taxon>Gammaproteobacteria</taxon>
        <taxon>Pseudomonadales</taxon>
        <taxon>Pseudomonadaceae</taxon>
        <taxon>Pseudomonas</taxon>
    </lineage>
</organism>
<evidence type="ECO:0000313" key="1">
    <source>
        <dbReference type="EMBL" id="PTU73189.1"/>
    </source>
</evidence>
<gene>
    <name evidence="1" type="ORF">DBO85_17950</name>
</gene>
<dbReference type="EMBL" id="QASN01000021">
    <property type="protein sequence ID" value="PTU73189.1"/>
    <property type="molecule type" value="Genomic_DNA"/>
</dbReference>
<name>A0A2T5P620_9PSED</name>
<accession>A0A2T5P620</accession>
<dbReference type="Pfam" id="PF09498">
    <property type="entry name" value="DUF2388"/>
    <property type="match status" value="1"/>
</dbReference>
<reference evidence="1 2" key="1">
    <citation type="submission" date="2018-04" db="EMBL/GenBank/DDBJ databases">
        <title>Pseudomonas sp. nov., isolated from mangrove soil.</title>
        <authorList>
            <person name="Chen C."/>
        </authorList>
    </citation>
    <scope>NUCLEOTIDE SEQUENCE [LARGE SCALE GENOMIC DNA]</scope>
    <source>
        <strain evidence="1 2">TC-11</strain>
    </source>
</reference>
<proteinExistence type="predicted"/>
<evidence type="ECO:0000313" key="2">
    <source>
        <dbReference type="Proteomes" id="UP000244064"/>
    </source>
</evidence>
<dbReference type="AlphaFoldDB" id="A0A2T5P620"/>
<evidence type="ECO:0008006" key="3">
    <source>
        <dbReference type="Google" id="ProtNLM"/>
    </source>
</evidence>